<evidence type="ECO:0000313" key="7">
    <source>
        <dbReference type="Proteomes" id="UP000238071"/>
    </source>
</evidence>
<keyword evidence="1" id="KW-0479">Metal-binding</keyword>
<gene>
    <name evidence="6" type="ORF">B0F88_104137</name>
</gene>
<keyword evidence="2" id="KW-0378">Hydrolase</keyword>
<keyword evidence="7" id="KW-1185">Reference proteome</keyword>
<dbReference type="EMBL" id="PTIY01000004">
    <property type="protein sequence ID" value="PPK72344.1"/>
    <property type="molecule type" value="Genomic_DNA"/>
</dbReference>
<name>A0A2S6H4G0_9GAMM</name>
<sequence length="282" mass="32266">MDNSIRWLHLSDFHVGSDNYAQKRLFEKIIEHVKDQVSKGFVPDLVFITGDIANKGLKAEYEIFRKEFYKPLEEVLVDAKFFTVPGNHDVARPPSDGLNRLKFVEPGSRFFDSNKEGKKAREQVTPRFNLYKKWVPCSATSDWVASADGAFIEKLDMRGQYVGIVGINTAWLSMDDHDKDKLTPGFHLVESSLDKIKDCSVRIVIGHHPLHWLIEEDARRLRTLFGRHRVIYLHGHMHRAEARKEDGAGESFLVFQAGAAFQARDDEPWYGGSWIAASMNYA</sequence>
<dbReference type="InterPro" id="IPR029052">
    <property type="entry name" value="Metallo-depent_PP-like"/>
</dbReference>
<comment type="caution">
    <text evidence="6">The sequence shown here is derived from an EMBL/GenBank/DDBJ whole genome shotgun (WGS) entry which is preliminary data.</text>
</comment>
<dbReference type="GO" id="GO:0046872">
    <property type="term" value="F:metal ion binding"/>
    <property type="evidence" value="ECO:0007669"/>
    <property type="project" value="UniProtKB-KW"/>
</dbReference>
<dbReference type="SUPFAM" id="SSF56300">
    <property type="entry name" value="Metallo-dependent phosphatases"/>
    <property type="match status" value="1"/>
</dbReference>
<dbReference type="InterPro" id="IPR050884">
    <property type="entry name" value="CNP_phosphodiesterase-III"/>
</dbReference>
<dbReference type="OrthoDB" id="9811542at2"/>
<dbReference type="PANTHER" id="PTHR42988">
    <property type="entry name" value="PHOSPHOHYDROLASE"/>
    <property type="match status" value="1"/>
</dbReference>
<evidence type="ECO:0000256" key="2">
    <source>
        <dbReference type="ARBA" id="ARBA00022801"/>
    </source>
</evidence>
<comment type="similarity">
    <text evidence="4">Belongs to the cyclic nucleotide phosphodiesterase class-III family.</text>
</comment>
<dbReference type="Proteomes" id="UP000238071">
    <property type="component" value="Unassembled WGS sequence"/>
</dbReference>
<evidence type="ECO:0000256" key="3">
    <source>
        <dbReference type="ARBA" id="ARBA00023004"/>
    </source>
</evidence>
<evidence type="ECO:0000313" key="6">
    <source>
        <dbReference type="EMBL" id="PPK72344.1"/>
    </source>
</evidence>
<proteinExistence type="inferred from homology"/>
<reference evidence="6 7" key="1">
    <citation type="submission" date="2018-02" db="EMBL/GenBank/DDBJ databases">
        <title>Subsurface microbial communities from deep shales in Ohio and West Virginia, USA.</title>
        <authorList>
            <person name="Wrighton K."/>
        </authorList>
    </citation>
    <scope>NUCLEOTIDE SEQUENCE [LARGE SCALE GENOMIC DNA]</scope>
    <source>
        <strain evidence="6 7">OWC-G53F</strain>
    </source>
</reference>
<dbReference type="InterPro" id="IPR004843">
    <property type="entry name" value="Calcineurin-like_PHP"/>
</dbReference>
<dbReference type="Gene3D" id="3.60.21.10">
    <property type="match status" value="1"/>
</dbReference>
<organism evidence="6 7">
    <name type="scientific">Methylobacter tundripaludum</name>
    <dbReference type="NCBI Taxonomy" id="173365"/>
    <lineage>
        <taxon>Bacteria</taxon>
        <taxon>Pseudomonadati</taxon>
        <taxon>Pseudomonadota</taxon>
        <taxon>Gammaproteobacteria</taxon>
        <taxon>Methylococcales</taxon>
        <taxon>Methylococcaceae</taxon>
        <taxon>Methylobacter</taxon>
    </lineage>
</organism>
<evidence type="ECO:0000259" key="5">
    <source>
        <dbReference type="Pfam" id="PF00149"/>
    </source>
</evidence>
<dbReference type="PANTHER" id="PTHR42988:SF2">
    <property type="entry name" value="CYCLIC NUCLEOTIDE PHOSPHODIESTERASE CBUA0032-RELATED"/>
    <property type="match status" value="1"/>
</dbReference>
<protein>
    <submittedName>
        <fullName evidence="6">Calcineurin-like phosphoesterase family protein</fullName>
    </submittedName>
</protein>
<keyword evidence="3" id="KW-0408">Iron</keyword>
<dbReference type="GO" id="GO:0016787">
    <property type="term" value="F:hydrolase activity"/>
    <property type="evidence" value="ECO:0007669"/>
    <property type="project" value="UniProtKB-KW"/>
</dbReference>
<dbReference type="RefSeq" id="WP_104423137.1">
    <property type="nucleotide sequence ID" value="NZ_PTIY01000004.1"/>
</dbReference>
<evidence type="ECO:0000256" key="4">
    <source>
        <dbReference type="ARBA" id="ARBA00025742"/>
    </source>
</evidence>
<dbReference type="AlphaFoldDB" id="A0A2S6H4G0"/>
<evidence type="ECO:0000256" key="1">
    <source>
        <dbReference type="ARBA" id="ARBA00022723"/>
    </source>
</evidence>
<dbReference type="Pfam" id="PF00149">
    <property type="entry name" value="Metallophos"/>
    <property type="match status" value="1"/>
</dbReference>
<accession>A0A2S6H4G0</accession>
<feature type="domain" description="Calcineurin-like phosphoesterase" evidence="5">
    <location>
        <begin position="6"/>
        <end position="239"/>
    </location>
</feature>